<dbReference type="GO" id="GO:0009427">
    <property type="term" value="C:bacterial-type flagellum basal body, distal rod, L ring"/>
    <property type="evidence" value="ECO:0007669"/>
    <property type="project" value="InterPro"/>
</dbReference>
<sequence>MAGCASTNQPPVQANDPSFAPVVPDYPREKIVEDGSLFRSYMANSLYSDMTARRVGDIITITLSENTNASKSAGTSTSKDTTVDLDTITGLGGQPLNIGGQSVQLGVSSSNEFEGDAATNQSNSLSGNISVTVVEVLPNDNLVIRGEKWLTLNHGDEYIRLTGIIRLSDISPENEVLSTKIANARIQYSGTGSFASAQEKGWLTKFFTSSWWPL</sequence>
<dbReference type="Pfam" id="PF02107">
    <property type="entry name" value="FlgH"/>
    <property type="match status" value="1"/>
</dbReference>
<dbReference type="GO" id="GO:0071973">
    <property type="term" value="P:bacterial-type flagellum-dependent cell motility"/>
    <property type="evidence" value="ECO:0007669"/>
    <property type="project" value="InterPro"/>
</dbReference>
<dbReference type="InterPro" id="IPR000527">
    <property type="entry name" value="Flag_Lring"/>
</dbReference>
<dbReference type="PANTHER" id="PTHR34933:SF1">
    <property type="entry name" value="FLAGELLAR L-RING PROTEIN"/>
    <property type="match status" value="1"/>
</dbReference>
<dbReference type="NCBIfam" id="NF001304">
    <property type="entry name" value="PRK00249.1-4"/>
    <property type="match status" value="1"/>
</dbReference>
<evidence type="ECO:0000313" key="13">
    <source>
        <dbReference type="EMBL" id="AEF04214.1"/>
    </source>
</evidence>
<comment type="subunit">
    <text evidence="4 11">The basal body constitutes a major portion of the flagellar organelle and consists of four rings (L,P,S, and M) mounted on a central rod.</text>
</comment>
<keyword evidence="7" id="KW-0564">Palmitate</keyword>
<accession>F5ZEA2</accession>
<keyword evidence="13" id="KW-0282">Flagellum</keyword>
<dbReference type="EMBL" id="CP002339">
    <property type="protein sequence ID" value="AEF04214.1"/>
    <property type="molecule type" value="Genomic_DNA"/>
</dbReference>
<keyword evidence="13" id="KW-0969">Cilium</keyword>
<evidence type="ECO:0000256" key="5">
    <source>
        <dbReference type="ARBA" id="ARBA00022729"/>
    </source>
</evidence>
<dbReference type="GO" id="GO:0003774">
    <property type="term" value="F:cytoskeletal motor activity"/>
    <property type="evidence" value="ECO:0007669"/>
    <property type="project" value="InterPro"/>
</dbReference>
<feature type="region of interest" description="Disordered" evidence="12">
    <location>
        <begin position="1"/>
        <end position="24"/>
    </location>
</feature>
<evidence type="ECO:0000256" key="2">
    <source>
        <dbReference type="ARBA" id="ARBA00004635"/>
    </source>
</evidence>
<evidence type="ECO:0000256" key="11">
    <source>
        <dbReference type="HAMAP-Rule" id="MF_00415"/>
    </source>
</evidence>
<proteinExistence type="inferred from homology"/>
<dbReference type="NCBIfam" id="NF009338">
    <property type="entry name" value="PRK12698.1"/>
    <property type="match status" value="1"/>
</dbReference>
<keyword evidence="8 11" id="KW-0975">Bacterial flagellum</keyword>
<organism evidence="13 14">
    <name type="scientific">Alteromonas naphthalenivorans</name>
    <dbReference type="NCBI Taxonomy" id="715451"/>
    <lineage>
        <taxon>Bacteria</taxon>
        <taxon>Pseudomonadati</taxon>
        <taxon>Pseudomonadota</taxon>
        <taxon>Gammaproteobacteria</taxon>
        <taxon>Alteromonadales</taxon>
        <taxon>Alteromonadaceae</taxon>
        <taxon>Alteromonas/Salinimonas group</taxon>
        <taxon>Alteromonas</taxon>
    </lineage>
</organism>
<dbReference type="AlphaFoldDB" id="F5ZEA2"/>
<dbReference type="HOGENOM" id="CLU_069313_0_2_6"/>
<evidence type="ECO:0000256" key="9">
    <source>
        <dbReference type="ARBA" id="ARBA00023237"/>
    </source>
</evidence>
<keyword evidence="10" id="KW-0449">Lipoprotein</keyword>
<dbReference type="KEGG" id="alt:ambt_13480"/>
<comment type="function">
    <text evidence="1 11">Assembles around the rod to form the L-ring and probably protects the motor/basal body from shearing forces during rotation.</text>
</comment>
<dbReference type="PRINTS" id="PR01008">
    <property type="entry name" value="FLGLRINGFLGH"/>
</dbReference>
<evidence type="ECO:0000256" key="8">
    <source>
        <dbReference type="ARBA" id="ARBA00023143"/>
    </source>
</evidence>
<keyword evidence="9 11" id="KW-0998">Cell outer membrane</keyword>
<evidence type="ECO:0000256" key="6">
    <source>
        <dbReference type="ARBA" id="ARBA00023136"/>
    </source>
</evidence>
<comment type="subcellular location">
    <subcellularLocation>
        <location evidence="11">Cell outer membrane</location>
    </subcellularLocation>
    <subcellularLocation>
        <location evidence="11">Bacterial flagellum basal body</location>
    </subcellularLocation>
    <subcellularLocation>
        <location evidence="2">Membrane</location>
        <topology evidence="2">Lipid-anchor</topology>
    </subcellularLocation>
</comment>
<keyword evidence="6 11" id="KW-0472">Membrane</keyword>
<protein>
    <recommendedName>
        <fullName evidence="11">Flagellar L-ring protein</fullName>
    </recommendedName>
    <alternativeName>
        <fullName evidence="11">Basal body L-ring protein</fullName>
    </alternativeName>
</protein>
<name>F5ZEA2_ALTNA</name>
<evidence type="ECO:0000256" key="3">
    <source>
        <dbReference type="ARBA" id="ARBA00006929"/>
    </source>
</evidence>
<gene>
    <name evidence="11 13" type="primary">flgH</name>
    <name evidence="13" type="ordered locus">ambt_13480</name>
</gene>
<dbReference type="eggNOG" id="COG2063">
    <property type="taxonomic scope" value="Bacteria"/>
</dbReference>
<evidence type="ECO:0000256" key="7">
    <source>
        <dbReference type="ARBA" id="ARBA00023139"/>
    </source>
</evidence>
<evidence type="ECO:0000256" key="10">
    <source>
        <dbReference type="ARBA" id="ARBA00023288"/>
    </source>
</evidence>
<dbReference type="HAMAP" id="MF_00415">
    <property type="entry name" value="FlgH"/>
    <property type="match status" value="1"/>
</dbReference>
<feature type="compositionally biased region" description="Polar residues" evidence="12">
    <location>
        <begin position="1"/>
        <end position="16"/>
    </location>
</feature>
<reference evidence="13 14" key="1">
    <citation type="journal article" date="2011" name="J. Bacteriol.">
        <title>Complete genome sequence of the polycyclic aromatic hydrocarbon-degrading bacterium Alteromonas sp. strain SN2.</title>
        <authorList>
            <person name="Jin H.M."/>
            <person name="Jeong H."/>
            <person name="Moon E.J."/>
            <person name="Math R.K."/>
            <person name="Lee K."/>
            <person name="Kim H.J."/>
            <person name="Jeon C.O."/>
            <person name="Oh T.K."/>
            <person name="Kim J.F."/>
        </authorList>
    </citation>
    <scope>NUCLEOTIDE SEQUENCE [LARGE SCALE GENOMIC DNA]</scope>
    <source>
        <strain evidence="14">JCM 17741 / KACC 18427 / KCTC 11700BP / SN2</strain>
    </source>
</reference>
<evidence type="ECO:0000256" key="12">
    <source>
        <dbReference type="SAM" id="MobiDB-lite"/>
    </source>
</evidence>
<comment type="similarity">
    <text evidence="3 11">Belongs to the FlgH family.</text>
</comment>
<evidence type="ECO:0000256" key="4">
    <source>
        <dbReference type="ARBA" id="ARBA00011439"/>
    </source>
</evidence>
<dbReference type="Proteomes" id="UP000000683">
    <property type="component" value="Chromosome"/>
</dbReference>
<evidence type="ECO:0000256" key="1">
    <source>
        <dbReference type="ARBA" id="ARBA00002591"/>
    </source>
</evidence>
<keyword evidence="14" id="KW-1185">Reference proteome</keyword>
<keyword evidence="5" id="KW-0732">Signal</keyword>
<dbReference type="PANTHER" id="PTHR34933">
    <property type="entry name" value="FLAGELLAR L-RING PROTEIN"/>
    <property type="match status" value="1"/>
</dbReference>
<dbReference type="GO" id="GO:0009279">
    <property type="term" value="C:cell outer membrane"/>
    <property type="evidence" value="ECO:0007669"/>
    <property type="project" value="UniProtKB-SubCell"/>
</dbReference>
<keyword evidence="13" id="KW-0966">Cell projection</keyword>
<evidence type="ECO:0000313" key="14">
    <source>
        <dbReference type="Proteomes" id="UP000000683"/>
    </source>
</evidence>